<dbReference type="RefSeq" id="WP_097031311.1">
    <property type="nucleotide sequence ID" value="NZ_OAOQ01000015.1"/>
</dbReference>
<gene>
    <name evidence="2" type="ORF">SAMN05878503_11574</name>
</gene>
<accession>A0A285D0Z9</accession>
<proteinExistence type="predicted"/>
<feature type="chain" id="PRO_5012967475" evidence="1">
    <location>
        <begin position="17"/>
        <end position="123"/>
    </location>
</feature>
<organism evidence="2 3">
    <name type="scientific">Cereibacter ovatus</name>
    <dbReference type="NCBI Taxonomy" id="439529"/>
    <lineage>
        <taxon>Bacteria</taxon>
        <taxon>Pseudomonadati</taxon>
        <taxon>Pseudomonadota</taxon>
        <taxon>Alphaproteobacteria</taxon>
        <taxon>Rhodobacterales</taxon>
        <taxon>Paracoccaceae</taxon>
        <taxon>Cereibacter</taxon>
    </lineage>
</organism>
<dbReference type="OrthoDB" id="9810376at2"/>
<dbReference type="AlphaFoldDB" id="A0A285D0Z9"/>
<dbReference type="Pfam" id="PF09923">
    <property type="entry name" value="DUF2155"/>
    <property type="match status" value="1"/>
</dbReference>
<name>A0A285D0Z9_9RHOB</name>
<protein>
    <submittedName>
        <fullName evidence="2">Uncharacterized protein DUF2155</fullName>
    </submittedName>
</protein>
<dbReference type="Proteomes" id="UP000219467">
    <property type="component" value="Unassembled WGS sequence"/>
</dbReference>
<keyword evidence="3" id="KW-1185">Reference proteome</keyword>
<keyword evidence="1" id="KW-0732">Signal</keyword>
<evidence type="ECO:0000313" key="3">
    <source>
        <dbReference type="Proteomes" id="UP000219467"/>
    </source>
</evidence>
<sequence length="123" mass="13135">MRFLTALLLLSAPAFAQDVQTTDAPGALLRWLDKMSGETADVELAVGQSAVSGHLTIRLDACRYPSADPASDAFGLLTIRDARALDPIFAGWMIASSPALSALDHPRYDVWLLRCSTMAGSAE</sequence>
<dbReference type="EMBL" id="OAOQ01000015">
    <property type="protein sequence ID" value="SNX73439.1"/>
    <property type="molecule type" value="Genomic_DNA"/>
</dbReference>
<reference evidence="3" key="1">
    <citation type="submission" date="2017-08" db="EMBL/GenBank/DDBJ databases">
        <authorList>
            <person name="Varghese N."/>
            <person name="Submissions S."/>
        </authorList>
    </citation>
    <scope>NUCLEOTIDE SEQUENCE [LARGE SCALE GENOMIC DNA]</scope>
    <source>
        <strain evidence="3">JA234</strain>
    </source>
</reference>
<evidence type="ECO:0000256" key="1">
    <source>
        <dbReference type="SAM" id="SignalP"/>
    </source>
</evidence>
<dbReference type="InterPro" id="IPR019225">
    <property type="entry name" value="DUF2155"/>
</dbReference>
<evidence type="ECO:0000313" key="2">
    <source>
        <dbReference type="EMBL" id="SNX73439.1"/>
    </source>
</evidence>
<feature type="signal peptide" evidence="1">
    <location>
        <begin position="1"/>
        <end position="16"/>
    </location>
</feature>